<sequence length="887" mass="97765">YGTVYKGTLPDGTIVAIKVLQNPKHAGFKEEVRILSKYRHPNLVILMGFARRHDHRLLVYEYLSRGTLYDRLHHPSTSQQQQPTPFLYRNRIDVLRSVSRGLGYLHTREQPAYHRDIKSQNILLNGDDDDAKIADFGLSVLANPFLPDNSVSVTSVSGTPGYICPYYQHTRVISETTEVYAFGMVIMETLTALPPAYYDNNFVIQYNFTMEHTTAQDIWLRVDTTAGWPEFIIGELVNLALNCINADVSKRPSFSHITQVLDKLVEMEDWTIAETARLPPPPEEGAPPSTIGSVADFGADWDGMTMEDLKLPSASPQEAISQPADEDRDEVHAHHEEDEDGRQQKKEEQQEEVLRMYHCSPLLARSVSPSLSTVASLSPSSLDHHEVQAEVQAEAREEEDTRIIIASPPPPVPALPYPDTIAYHHHNDNIVYPRPGRRKGEGGAQKEGPMRDSIRPLNVLRVRMLMDCPIISIATLVGGFLSLGLLGTLKLNVIHREAPDRGYDSLPLTFIRVAVADAVGYYLWGMLIIAVVVYPIKSILDFLALDDSTSSQSLSLRDNFVARAKGMMRVSGGVYSTLIPTYIISIGILDYSIASTCEVAIQVLLLRELFYLSSSSTGFKGTFVALVGIVDRLGDPVLNDDEEEEKKQDDSGNDGIPSSRAALQMLLLDYMPMHGVSAGMAGLCLLVPGVSLSMEVTATRIVVNTMVAVSICMLGGIINLLIITECKSALLWRMVGLLRQHCSSRRMDVCLHATVATAIAGFAAAVCSALLATTASAVDITGVLQVPSKLESDGSGLERIFGRSRVILEDGREYGANVDQRGIFRIPDVELGTYVLQVVNQDIDFEQFTIDVLPDNKVTAHHFEPLHSHGKMSSKGLPLVISARGRI</sequence>
<dbReference type="EMBL" id="JABANO010026681">
    <property type="protein sequence ID" value="KAF4718107.1"/>
    <property type="molecule type" value="Genomic_DNA"/>
</dbReference>
<name>A0A7J6RC57_PEROL</name>
<dbReference type="SUPFAM" id="SSF56112">
    <property type="entry name" value="Protein kinase-like (PK-like)"/>
    <property type="match status" value="1"/>
</dbReference>
<feature type="compositionally biased region" description="Basic and acidic residues" evidence="1">
    <location>
        <begin position="382"/>
        <end position="400"/>
    </location>
</feature>
<keyword evidence="2" id="KW-1133">Transmembrane helix</keyword>
<dbReference type="InterPro" id="IPR000719">
    <property type="entry name" value="Prot_kinase_dom"/>
</dbReference>
<evidence type="ECO:0000313" key="4">
    <source>
        <dbReference type="EMBL" id="KAF4718107.1"/>
    </source>
</evidence>
<dbReference type="InterPro" id="IPR011009">
    <property type="entry name" value="Kinase-like_dom_sf"/>
</dbReference>
<feature type="non-terminal residue" evidence="4">
    <location>
        <position position="887"/>
    </location>
</feature>
<evidence type="ECO:0000259" key="3">
    <source>
        <dbReference type="PROSITE" id="PS50011"/>
    </source>
</evidence>
<accession>A0A7J6RC57</accession>
<feature type="transmembrane region" description="Helical" evidence="2">
    <location>
        <begin position="667"/>
        <end position="689"/>
    </location>
</feature>
<feature type="transmembrane region" description="Helical" evidence="2">
    <location>
        <begin position="582"/>
        <end position="606"/>
    </location>
</feature>
<keyword evidence="2" id="KW-0812">Transmembrane</keyword>
<feature type="non-terminal residue" evidence="4">
    <location>
        <position position="1"/>
    </location>
</feature>
<feature type="region of interest" description="Disordered" evidence="1">
    <location>
        <begin position="312"/>
        <end position="351"/>
    </location>
</feature>
<dbReference type="PANTHER" id="PTHR46146:SF7">
    <property type="entry name" value="OS11G0664000 PROTEIN"/>
    <property type="match status" value="1"/>
</dbReference>
<dbReference type="InterPro" id="IPR019008">
    <property type="entry name" value="Beta_sandwich_EMC7"/>
</dbReference>
<keyword evidence="2" id="KW-0472">Membrane</keyword>
<feature type="transmembrane region" description="Helical" evidence="2">
    <location>
        <begin position="749"/>
        <end position="771"/>
    </location>
</feature>
<dbReference type="Pfam" id="PF00069">
    <property type="entry name" value="Pkinase"/>
    <property type="match status" value="1"/>
</dbReference>
<dbReference type="GO" id="GO:0005524">
    <property type="term" value="F:ATP binding"/>
    <property type="evidence" value="ECO:0007669"/>
    <property type="project" value="InterPro"/>
</dbReference>
<evidence type="ECO:0000313" key="5">
    <source>
        <dbReference type="Proteomes" id="UP000553632"/>
    </source>
</evidence>
<evidence type="ECO:0000256" key="1">
    <source>
        <dbReference type="SAM" id="MobiDB-lite"/>
    </source>
</evidence>
<protein>
    <recommendedName>
        <fullName evidence="3">Protein kinase domain-containing protein</fullName>
    </recommendedName>
</protein>
<proteinExistence type="predicted"/>
<dbReference type="PANTHER" id="PTHR46146">
    <property type="entry name" value="SERINE/THREONINE-PROTEIN KINASE-LIKE PROTEIN CCR4"/>
    <property type="match status" value="1"/>
</dbReference>
<dbReference type="PROSITE" id="PS50011">
    <property type="entry name" value="PROTEIN_KINASE_DOM"/>
    <property type="match status" value="1"/>
</dbReference>
<dbReference type="AlphaFoldDB" id="A0A7J6RC57"/>
<feature type="domain" description="Protein kinase" evidence="3">
    <location>
        <begin position="1"/>
        <end position="265"/>
    </location>
</feature>
<feature type="transmembrane region" description="Helical" evidence="2">
    <location>
        <begin position="701"/>
        <end position="724"/>
    </location>
</feature>
<dbReference type="Gene3D" id="1.10.510.10">
    <property type="entry name" value="Transferase(Phosphotransferase) domain 1"/>
    <property type="match status" value="1"/>
</dbReference>
<organism evidence="4 5">
    <name type="scientific">Perkinsus olseni</name>
    <name type="common">Perkinsus atlanticus</name>
    <dbReference type="NCBI Taxonomy" id="32597"/>
    <lineage>
        <taxon>Eukaryota</taxon>
        <taxon>Sar</taxon>
        <taxon>Alveolata</taxon>
        <taxon>Perkinsozoa</taxon>
        <taxon>Perkinsea</taxon>
        <taxon>Perkinsida</taxon>
        <taxon>Perkinsidae</taxon>
        <taxon>Perkinsus</taxon>
    </lineage>
</organism>
<dbReference type="Pfam" id="PF09430">
    <property type="entry name" value="EMC7_beta-sandw"/>
    <property type="match status" value="1"/>
</dbReference>
<keyword evidence="5" id="KW-1185">Reference proteome</keyword>
<feature type="transmembrane region" description="Helical" evidence="2">
    <location>
        <begin position="510"/>
        <end position="536"/>
    </location>
</feature>
<dbReference type="GO" id="GO:0004672">
    <property type="term" value="F:protein kinase activity"/>
    <property type="evidence" value="ECO:0007669"/>
    <property type="project" value="InterPro"/>
</dbReference>
<evidence type="ECO:0000256" key="2">
    <source>
        <dbReference type="SAM" id="Phobius"/>
    </source>
</evidence>
<gene>
    <name evidence="4" type="ORF">FOZ63_026761</name>
</gene>
<feature type="region of interest" description="Disordered" evidence="1">
    <location>
        <begin position="373"/>
        <end position="400"/>
    </location>
</feature>
<feature type="compositionally biased region" description="Basic and acidic residues" evidence="1">
    <location>
        <begin position="329"/>
        <end position="351"/>
    </location>
</feature>
<reference evidence="4 5" key="1">
    <citation type="submission" date="2020-04" db="EMBL/GenBank/DDBJ databases">
        <title>Perkinsus olseni comparative genomics.</title>
        <authorList>
            <person name="Bogema D.R."/>
        </authorList>
    </citation>
    <scope>NUCLEOTIDE SEQUENCE [LARGE SCALE GENOMIC DNA]</scope>
    <source>
        <strain evidence="4 5">ATCC PRA-207</strain>
    </source>
</reference>
<feature type="transmembrane region" description="Helical" evidence="2">
    <location>
        <begin position="470"/>
        <end position="489"/>
    </location>
</feature>
<feature type="region of interest" description="Disordered" evidence="1">
    <location>
        <begin position="276"/>
        <end position="298"/>
    </location>
</feature>
<comment type="caution">
    <text evidence="4">The sequence shown here is derived from an EMBL/GenBank/DDBJ whole genome shotgun (WGS) entry which is preliminary data.</text>
</comment>
<dbReference type="Proteomes" id="UP000553632">
    <property type="component" value="Unassembled WGS sequence"/>
</dbReference>
<feature type="region of interest" description="Disordered" evidence="1">
    <location>
        <begin position="430"/>
        <end position="450"/>
    </location>
</feature>
<dbReference type="SMART" id="SM00220">
    <property type="entry name" value="S_TKc"/>
    <property type="match status" value="1"/>
</dbReference>